<dbReference type="SUPFAM" id="SSF52540">
    <property type="entry name" value="P-loop containing nucleoside triphosphate hydrolases"/>
    <property type="match status" value="1"/>
</dbReference>
<evidence type="ECO:0000256" key="4">
    <source>
        <dbReference type="ARBA" id="ARBA00022840"/>
    </source>
</evidence>
<evidence type="ECO:0000256" key="6">
    <source>
        <dbReference type="ARBA" id="ARBA00023136"/>
    </source>
</evidence>
<evidence type="ECO:0000259" key="8">
    <source>
        <dbReference type="PROSITE" id="PS50893"/>
    </source>
</evidence>
<dbReference type="InterPro" id="IPR039421">
    <property type="entry name" value="Type_1_exporter"/>
</dbReference>
<evidence type="ECO:0000256" key="7">
    <source>
        <dbReference type="SAM" id="Phobius"/>
    </source>
</evidence>
<dbReference type="GO" id="GO:0005524">
    <property type="term" value="F:ATP binding"/>
    <property type="evidence" value="ECO:0007669"/>
    <property type="project" value="UniProtKB-KW"/>
</dbReference>
<dbReference type="EMBL" id="QSVA01000003">
    <property type="protein sequence ID" value="RGN95856.1"/>
    <property type="molecule type" value="Genomic_DNA"/>
</dbReference>
<evidence type="ECO:0000256" key="2">
    <source>
        <dbReference type="ARBA" id="ARBA00022692"/>
    </source>
</evidence>
<feature type="domain" description="ABC transmembrane type-1" evidence="9">
    <location>
        <begin position="21"/>
        <end position="340"/>
    </location>
</feature>
<dbReference type="SUPFAM" id="SSF90123">
    <property type="entry name" value="ABC transporter transmembrane region"/>
    <property type="match status" value="1"/>
</dbReference>
<dbReference type="Pfam" id="PF00664">
    <property type="entry name" value="ABC_membrane"/>
    <property type="match status" value="1"/>
</dbReference>
<proteinExistence type="predicted"/>
<dbReference type="Pfam" id="PF00005">
    <property type="entry name" value="ABC_tran"/>
    <property type="match status" value="1"/>
</dbReference>
<dbReference type="GO" id="GO:0016887">
    <property type="term" value="F:ATP hydrolysis activity"/>
    <property type="evidence" value="ECO:0007669"/>
    <property type="project" value="InterPro"/>
</dbReference>
<keyword evidence="6 7" id="KW-0472">Membrane</keyword>
<feature type="transmembrane region" description="Helical" evidence="7">
    <location>
        <begin position="285"/>
        <end position="303"/>
    </location>
</feature>
<dbReference type="InterPro" id="IPR036640">
    <property type="entry name" value="ABC1_TM_sf"/>
</dbReference>
<dbReference type="InterPro" id="IPR027417">
    <property type="entry name" value="P-loop_NTPase"/>
</dbReference>
<sequence>MKEFLQLMRRFVSPYKRYIGWAIVLNVLSAIFNVFSFTLLIPILNILFKTGANTEVYHFMEWGSGSLKEVAVNNFYYYVTQMIETHGPQMTLLFMGLFLAFMTMLKTSCYFGSSAIMVPLRTGVVRDIRVMVYSKVMHLPLGFFSEERKGDIIARMSGDVGEIENSITSSLDMLLKNPILILLYFSTLIVTSWQLTLFTVLVLPGMGWLMGKVGKKLKRKSLEVQGKWSDTMSQLEETLGGLRIIKAFIAEDKMVDRFKQCSNELRDATNKVAIRQSLAHPMSEFLGTLLIVLVLWFGGLLILGDGTSMEASTFIFYMVILYSIINPLKDFAKAGYNIPKGLASMERVDKILKAENPIKEPVNPLPLHGMNDRIEFKDLSFSYDGKREVLKHVNLMVPKGQTIALVGQSGSGKSTLVDLLPRYHDVQLGEITIDGVNIKNFRIHDLRALIGNVNQEAILFNDTFFNNIAFGVENATIEQVVEAAKIANAHDFIMETELGYQTNIGDRGGKLSGGQRQRISIARAILKNPPILILDEATSALDTESERLVQEALERLMKTRTTIAIAHRLSTIKNADEICVLYEGEIVERGKHEELLEKNGYYKRLNDMQSLS</sequence>
<dbReference type="RefSeq" id="WP_117599805.1">
    <property type="nucleotide sequence ID" value="NZ_JAQNRR010000002.1"/>
</dbReference>
<dbReference type="InterPro" id="IPR011527">
    <property type="entry name" value="ABC1_TM_dom"/>
</dbReference>
<protein>
    <submittedName>
        <fullName evidence="10">ABC transporter ATP-binding protein</fullName>
    </submittedName>
</protein>
<dbReference type="InterPro" id="IPR003439">
    <property type="entry name" value="ABC_transporter-like_ATP-bd"/>
</dbReference>
<keyword evidence="4 10" id="KW-0067">ATP-binding</keyword>
<reference evidence="10 11" key="1">
    <citation type="submission" date="2018-08" db="EMBL/GenBank/DDBJ databases">
        <title>A genome reference for cultivated species of the human gut microbiota.</title>
        <authorList>
            <person name="Zou Y."/>
            <person name="Xue W."/>
            <person name="Luo G."/>
        </authorList>
    </citation>
    <scope>NUCLEOTIDE SEQUENCE [LARGE SCALE GENOMIC DNA]</scope>
    <source>
        <strain evidence="10 11">OM03-4</strain>
    </source>
</reference>
<evidence type="ECO:0000256" key="3">
    <source>
        <dbReference type="ARBA" id="ARBA00022741"/>
    </source>
</evidence>
<comment type="caution">
    <text evidence="10">The sequence shown here is derived from an EMBL/GenBank/DDBJ whole genome shotgun (WGS) entry which is preliminary data.</text>
</comment>
<comment type="subcellular location">
    <subcellularLocation>
        <location evidence="1">Cell membrane</location>
        <topology evidence="1">Multi-pass membrane protein</topology>
    </subcellularLocation>
</comment>
<evidence type="ECO:0000313" key="11">
    <source>
        <dbReference type="Proteomes" id="UP000260759"/>
    </source>
</evidence>
<organism evidence="10 11">
    <name type="scientific">Bacteroides uniformis</name>
    <dbReference type="NCBI Taxonomy" id="820"/>
    <lineage>
        <taxon>Bacteria</taxon>
        <taxon>Pseudomonadati</taxon>
        <taxon>Bacteroidota</taxon>
        <taxon>Bacteroidia</taxon>
        <taxon>Bacteroidales</taxon>
        <taxon>Bacteroidaceae</taxon>
        <taxon>Bacteroides</taxon>
    </lineage>
</organism>
<dbReference type="PROSITE" id="PS50893">
    <property type="entry name" value="ABC_TRANSPORTER_2"/>
    <property type="match status" value="1"/>
</dbReference>
<dbReference type="InterPro" id="IPR017871">
    <property type="entry name" value="ABC_transporter-like_CS"/>
</dbReference>
<feature type="transmembrane region" description="Helical" evidence="7">
    <location>
        <begin position="179"/>
        <end position="210"/>
    </location>
</feature>
<dbReference type="GO" id="GO:0005886">
    <property type="term" value="C:plasma membrane"/>
    <property type="evidence" value="ECO:0007669"/>
    <property type="project" value="UniProtKB-SubCell"/>
</dbReference>
<dbReference type="GO" id="GO:0140359">
    <property type="term" value="F:ABC-type transporter activity"/>
    <property type="evidence" value="ECO:0007669"/>
    <property type="project" value="InterPro"/>
</dbReference>
<dbReference type="PROSITE" id="PS00211">
    <property type="entry name" value="ABC_TRANSPORTER_1"/>
    <property type="match status" value="1"/>
</dbReference>
<feature type="domain" description="ABC transporter" evidence="8">
    <location>
        <begin position="374"/>
        <end position="608"/>
    </location>
</feature>
<dbReference type="CDD" id="cd18552">
    <property type="entry name" value="ABC_6TM_MsbA_like"/>
    <property type="match status" value="1"/>
</dbReference>
<accession>A0A3E5F2U6</accession>
<keyword evidence="3" id="KW-0547">Nucleotide-binding</keyword>
<dbReference type="Gene3D" id="3.40.50.300">
    <property type="entry name" value="P-loop containing nucleotide triphosphate hydrolases"/>
    <property type="match status" value="1"/>
</dbReference>
<dbReference type="AlphaFoldDB" id="A0A3E5F2U6"/>
<evidence type="ECO:0000313" key="10">
    <source>
        <dbReference type="EMBL" id="RGN95856.1"/>
    </source>
</evidence>
<dbReference type="InterPro" id="IPR003593">
    <property type="entry name" value="AAA+_ATPase"/>
</dbReference>
<dbReference type="PROSITE" id="PS50929">
    <property type="entry name" value="ABC_TM1F"/>
    <property type="match status" value="1"/>
</dbReference>
<keyword evidence="5 7" id="KW-1133">Transmembrane helix</keyword>
<evidence type="ECO:0000256" key="1">
    <source>
        <dbReference type="ARBA" id="ARBA00004651"/>
    </source>
</evidence>
<dbReference type="Proteomes" id="UP000260759">
    <property type="component" value="Unassembled WGS sequence"/>
</dbReference>
<feature type="transmembrane region" description="Helical" evidence="7">
    <location>
        <begin position="309"/>
        <end position="328"/>
    </location>
</feature>
<dbReference type="SMART" id="SM00382">
    <property type="entry name" value="AAA"/>
    <property type="match status" value="1"/>
</dbReference>
<feature type="transmembrane region" description="Helical" evidence="7">
    <location>
        <begin position="91"/>
        <end position="113"/>
    </location>
</feature>
<name>A0A3E5F2U6_BACUN</name>
<dbReference type="PANTHER" id="PTHR24221:SF654">
    <property type="entry name" value="ATP-BINDING CASSETTE SUB-FAMILY B MEMBER 6"/>
    <property type="match status" value="1"/>
</dbReference>
<evidence type="ECO:0000256" key="5">
    <source>
        <dbReference type="ARBA" id="ARBA00022989"/>
    </source>
</evidence>
<dbReference type="CDD" id="cd03251">
    <property type="entry name" value="ABCC_MsbA"/>
    <property type="match status" value="1"/>
</dbReference>
<keyword evidence="2 7" id="KW-0812">Transmembrane</keyword>
<feature type="transmembrane region" description="Helical" evidence="7">
    <location>
        <begin position="21"/>
        <end position="47"/>
    </location>
</feature>
<gene>
    <name evidence="10" type="ORF">DXB37_04565</name>
</gene>
<dbReference type="PANTHER" id="PTHR24221">
    <property type="entry name" value="ATP-BINDING CASSETTE SUB-FAMILY B"/>
    <property type="match status" value="1"/>
</dbReference>
<dbReference type="Gene3D" id="1.20.1560.10">
    <property type="entry name" value="ABC transporter type 1, transmembrane domain"/>
    <property type="match status" value="1"/>
</dbReference>
<evidence type="ECO:0000259" key="9">
    <source>
        <dbReference type="PROSITE" id="PS50929"/>
    </source>
</evidence>
<dbReference type="GO" id="GO:0034040">
    <property type="term" value="F:ATPase-coupled lipid transmembrane transporter activity"/>
    <property type="evidence" value="ECO:0007669"/>
    <property type="project" value="TreeGrafter"/>
</dbReference>
<dbReference type="FunFam" id="3.40.50.300:FF:000218">
    <property type="entry name" value="Multidrug ABC transporter ATP-binding protein"/>
    <property type="match status" value="1"/>
</dbReference>